<dbReference type="AlphaFoldDB" id="A0A1B3TQ71"/>
<name>A0A1B3TQ71_PICSI</name>
<sequence>MKKGRGQSIIFWIGWIDSDLYPLQAALILFSVLQPSANSNRKFPGSMQLLQHRLREFLTPGPRNMQYSLISVGIKSIKQRWNNCWQEQNHSIPFLLDTHQNCIAVSEES</sequence>
<organism evidence="1">
    <name type="scientific">Picea sitchensis</name>
    <name type="common">Sitka spruce</name>
    <name type="synonym">Pinus sitchensis</name>
    <dbReference type="NCBI Taxonomy" id="3332"/>
    <lineage>
        <taxon>Eukaryota</taxon>
        <taxon>Viridiplantae</taxon>
        <taxon>Streptophyta</taxon>
        <taxon>Embryophyta</taxon>
        <taxon>Tracheophyta</taxon>
        <taxon>Spermatophyta</taxon>
        <taxon>Pinopsida</taxon>
        <taxon>Pinidae</taxon>
        <taxon>Conifers I</taxon>
        <taxon>Pinales</taxon>
        <taxon>Pinaceae</taxon>
        <taxon>Picea</taxon>
    </lineage>
</organism>
<gene>
    <name evidence="1" type="ORF">Q903CP_gene22</name>
</gene>
<accession>A0A1B3TQ71</accession>
<dbReference type="EMBL" id="KU215903">
    <property type="protein sequence ID" value="AOG75878.1"/>
    <property type="molecule type" value="Genomic_DNA"/>
</dbReference>
<protein>
    <submittedName>
        <fullName evidence="1">Uncharacterized protein</fullName>
    </submittedName>
</protein>
<evidence type="ECO:0000313" key="1">
    <source>
        <dbReference type="EMBL" id="AOG75878.1"/>
    </source>
</evidence>
<keyword evidence="1" id="KW-0150">Chloroplast</keyword>
<reference evidence="1" key="1">
    <citation type="submission" date="2016-08" db="EMBL/GenBank/DDBJ databases">
        <title>Complete chloroplast genome of Sitka spruce using 10X Genomics Gemcode-derived sequence reads.</title>
        <authorList>
            <person name="Coombe L."/>
            <person name="Warren R.L."/>
            <person name="Jackman S.D."/>
            <person name="Yang C."/>
            <person name="Vandervalk B.P."/>
            <person name="Moore R."/>
            <person name="Pleasance S."/>
            <person name="Coope R.J."/>
            <person name="Bohlmann J."/>
            <person name="Holt R.A."/>
            <person name="Jones S.J.M."/>
            <person name="Birol I."/>
            <person name="Coope R."/>
            <person name="Pleasance S."/>
        </authorList>
    </citation>
    <scope>NUCLEOTIDE SEQUENCE</scope>
    <source>
        <strain evidence="1">Q903</strain>
        <tissue evidence="1">Flushing needles</tissue>
    </source>
</reference>
<keyword evidence="1" id="KW-0934">Plastid</keyword>
<proteinExistence type="predicted"/>
<geneLocation type="chloroplast" evidence="1"/>